<dbReference type="PATRIC" id="fig|582680.7.peg.1118"/>
<dbReference type="EC" id="2.4.1.246" evidence="5"/>
<evidence type="ECO:0000259" key="4">
    <source>
        <dbReference type="Pfam" id="PF13439"/>
    </source>
</evidence>
<dbReference type="InterPro" id="IPR028098">
    <property type="entry name" value="Glyco_trans_4-like_N"/>
</dbReference>
<dbReference type="AlphaFoldDB" id="A0A0F0L114"/>
<accession>A0A0F0L114</accession>
<keyword evidence="1 5" id="KW-0328">Glycosyltransferase</keyword>
<dbReference type="RefSeq" id="WP_052674213.1">
    <property type="nucleotide sequence ID" value="NZ_JYIT01000065.1"/>
</dbReference>
<keyword evidence="2 5" id="KW-0808">Transferase</keyword>
<evidence type="ECO:0000259" key="3">
    <source>
        <dbReference type="Pfam" id="PF00534"/>
    </source>
</evidence>
<dbReference type="Gene3D" id="3.40.50.2000">
    <property type="entry name" value="Glycogen Phosphorylase B"/>
    <property type="match status" value="4"/>
</dbReference>
<feature type="domain" description="Glycosyltransferase subfamily 4-like N-terminal" evidence="4">
    <location>
        <begin position="15"/>
        <end position="177"/>
    </location>
</feature>
<protein>
    <submittedName>
        <fullName evidence="5">Mannosylfructose-phosphate synthase</fullName>
        <ecNumber evidence="5">2.4.1.246</ecNumber>
    </submittedName>
</protein>
<dbReference type="InterPro" id="IPR001296">
    <property type="entry name" value="Glyco_trans_1"/>
</dbReference>
<gene>
    <name evidence="5" type="primary">mfpsA</name>
    <name evidence="5" type="ORF">RL72_01080</name>
</gene>
<feature type="domain" description="Glycosyl transferase family 1" evidence="3">
    <location>
        <begin position="552"/>
        <end position="708"/>
    </location>
</feature>
<dbReference type="PANTHER" id="PTHR12526:SF635">
    <property type="entry name" value="GLYCOSYL TRANSFERASE GROUP 1"/>
    <property type="match status" value="1"/>
</dbReference>
<dbReference type="PANTHER" id="PTHR12526">
    <property type="entry name" value="GLYCOSYLTRANSFERASE"/>
    <property type="match status" value="1"/>
</dbReference>
<dbReference type="CDD" id="cd03801">
    <property type="entry name" value="GT4_PimA-like"/>
    <property type="match status" value="1"/>
</dbReference>
<evidence type="ECO:0000313" key="5">
    <source>
        <dbReference type="EMBL" id="KJL26364.1"/>
    </source>
</evidence>
<sequence length="747" mass="79417">MRIVQIAPSVAPGAGISGVAWELERAFRAQGHTVESLTAAQLVRIPPRTQRAAWRRRLSMVGTQFRLAVRGSARARRYLAARPDAVALCHGMVLAGDVFVNHVITVAAVHARGHALWRILRNPMVPFAYVVDRIRYRGRTHRAVVALTSAEVATLERWYGAVAPPVQVIPNGVDLERFRPPTDAERREARAALGLDDEHRVALFVGHELRWKGVPLAIDALVHAPTVMLLVVGGDSETIPLMLRRAERVGVLDRVHFAGVRTDLPAVFAAADMFVFPTLYEPYGMVVSEALASGLPVVATRQGCAADLVEDGVNGYLVDPDPVAIARRLEQIAATDVAGWRDACRRSVEHLGWDRIARRYVDLLSSVRPGRTGPGPDPAEDDAARPLDIVHAVCSDGFAGVERFIVRLASAQRSAGARVRVIGGDPARMSAALAGTGVGFVPARGSLGVRRALRAVRDDADVVNVHMTAAEAAAALAFGRGRRPAVVATRHFAQPRRRRAVVHMDAVAARVVDAEIAISSAVSAEIGVPSTVVRSGLPAPGASGTEPSGTPPVRERILLVAQRLEAEKATDVAIEAFAASGLAADGWQLWIAGEGALRAALEAQAARLGVAGATRFLGYRSDVAALMTQAGILLAPCPREGLGLTVLEAMQARLPVVAAAAGGHLDLLEAVDPDALFPPGDVATAADRLRVLAADPEARERLAEAAQRRQVAEFSLEAQAAGTAAVYRDAIARRTASRRGPDGGHRR</sequence>
<comment type="caution">
    <text evidence="5">The sequence shown here is derived from an EMBL/GenBank/DDBJ whole genome shotgun (WGS) entry which is preliminary data.</text>
</comment>
<feature type="domain" description="Glycosyltransferase subfamily 4-like N-terminal" evidence="4">
    <location>
        <begin position="400"/>
        <end position="525"/>
    </location>
</feature>
<evidence type="ECO:0000256" key="2">
    <source>
        <dbReference type="ARBA" id="ARBA00022679"/>
    </source>
</evidence>
<dbReference type="GO" id="GO:0103011">
    <property type="term" value="F:mannosylfructose-phosphate synthase activity"/>
    <property type="evidence" value="ECO:0007669"/>
    <property type="project" value="UniProtKB-EC"/>
</dbReference>
<dbReference type="Pfam" id="PF13439">
    <property type="entry name" value="Glyco_transf_4"/>
    <property type="match status" value="2"/>
</dbReference>
<dbReference type="EMBL" id="JYIT01000065">
    <property type="protein sequence ID" value="KJL26364.1"/>
    <property type="molecule type" value="Genomic_DNA"/>
</dbReference>
<dbReference type="SUPFAM" id="SSF53756">
    <property type="entry name" value="UDP-Glycosyltransferase/glycogen phosphorylase"/>
    <property type="match status" value="2"/>
</dbReference>
<organism evidence="5 6">
    <name type="scientific">Microbacterium azadirachtae</name>
    <dbReference type="NCBI Taxonomy" id="582680"/>
    <lineage>
        <taxon>Bacteria</taxon>
        <taxon>Bacillati</taxon>
        <taxon>Actinomycetota</taxon>
        <taxon>Actinomycetes</taxon>
        <taxon>Micrococcales</taxon>
        <taxon>Microbacteriaceae</taxon>
        <taxon>Microbacterium</taxon>
    </lineage>
</organism>
<dbReference type="Proteomes" id="UP000033448">
    <property type="component" value="Unassembled WGS sequence"/>
</dbReference>
<evidence type="ECO:0000256" key="1">
    <source>
        <dbReference type="ARBA" id="ARBA00022676"/>
    </source>
</evidence>
<keyword evidence="6" id="KW-1185">Reference proteome</keyword>
<proteinExistence type="predicted"/>
<reference evidence="5 6" key="1">
    <citation type="submission" date="2015-02" db="EMBL/GenBank/DDBJ databases">
        <title>Draft genome sequences of ten Microbacterium spp. with emphasis on heavy metal contaminated environments.</title>
        <authorList>
            <person name="Corretto E."/>
        </authorList>
    </citation>
    <scope>NUCLEOTIDE SEQUENCE [LARGE SCALE GENOMIC DNA]</scope>
    <source>
        <strain evidence="5 6">DSM 23848</strain>
    </source>
</reference>
<evidence type="ECO:0000313" key="6">
    <source>
        <dbReference type="Proteomes" id="UP000033448"/>
    </source>
</evidence>
<dbReference type="Pfam" id="PF00534">
    <property type="entry name" value="Glycos_transf_1"/>
    <property type="match status" value="2"/>
</dbReference>
<feature type="domain" description="Glycosyl transferase family 1" evidence="3">
    <location>
        <begin position="186"/>
        <end position="332"/>
    </location>
</feature>
<name>A0A0F0L114_9MICO</name>